<dbReference type="Pfam" id="PF02872">
    <property type="entry name" value="5_nucleotid_C"/>
    <property type="match status" value="1"/>
</dbReference>
<dbReference type="InterPro" id="IPR036907">
    <property type="entry name" value="5'-Nucleotdase_C_sf"/>
</dbReference>
<dbReference type="InterPro" id="IPR008334">
    <property type="entry name" value="5'-Nucleotdase_C"/>
</dbReference>
<dbReference type="GO" id="GO:0009166">
    <property type="term" value="P:nucleotide catabolic process"/>
    <property type="evidence" value="ECO:0007669"/>
    <property type="project" value="InterPro"/>
</dbReference>
<keyword evidence="8" id="KW-1185">Reference proteome</keyword>
<keyword evidence="2" id="KW-0732">Signal</keyword>
<feature type="region of interest" description="Disordered" evidence="4">
    <location>
        <begin position="1"/>
        <end position="72"/>
    </location>
</feature>
<feature type="compositionally biased region" description="Polar residues" evidence="4">
    <location>
        <begin position="17"/>
        <end position="26"/>
    </location>
</feature>
<dbReference type="OrthoDB" id="10252235at2759"/>
<dbReference type="InterPro" id="IPR006179">
    <property type="entry name" value="5_nucleotidase/apyrase"/>
</dbReference>
<dbReference type="Proteomes" id="UP001163046">
    <property type="component" value="Unassembled WGS sequence"/>
</dbReference>
<dbReference type="Pfam" id="PF00149">
    <property type="entry name" value="Metallophos"/>
    <property type="match status" value="1"/>
</dbReference>
<dbReference type="InterPro" id="IPR041821">
    <property type="entry name" value="CG11883_N"/>
</dbReference>
<comment type="caution">
    <text evidence="7">The sequence shown here is derived from an EMBL/GenBank/DDBJ whole genome shotgun (WGS) entry which is preliminary data.</text>
</comment>
<dbReference type="CDD" id="cd07406">
    <property type="entry name" value="MPP_CG11883_N"/>
    <property type="match status" value="1"/>
</dbReference>
<evidence type="ECO:0000256" key="2">
    <source>
        <dbReference type="ARBA" id="ARBA00022729"/>
    </source>
</evidence>
<dbReference type="SUPFAM" id="SSF55816">
    <property type="entry name" value="5'-nucleotidase (syn. UDP-sugar hydrolase), C-terminal domain"/>
    <property type="match status" value="1"/>
</dbReference>
<feature type="compositionally biased region" description="Low complexity" evidence="4">
    <location>
        <begin position="1"/>
        <end position="12"/>
    </location>
</feature>
<evidence type="ECO:0000256" key="3">
    <source>
        <dbReference type="RuleBase" id="RU362119"/>
    </source>
</evidence>
<dbReference type="PRINTS" id="PR01607">
    <property type="entry name" value="APYRASEFAMLY"/>
</dbReference>
<dbReference type="Gene3D" id="3.90.780.10">
    <property type="entry name" value="5'-Nucleotidase, C-terminal domain"/>
    <property type="match status" value="1"/>
</dbReference>
<feature type="compositionally biased region" description="Low complexity" evidence="4">
    <location>
        <begin position="27"/>
        <end position="36"/>
    </location>
</feature>
<accession>A0A9W9YS63</accession>
<gene>
    <name evidence="7" type="ORF">OS493_015586</name>
</gene>
<name>A0A9W9YS63_9CNID</name>
<evidence type="ECO:0000256" key="1">
    <source>
        <dbReference type="ARBA" id="ARBA00006654"/>
    </source>
</evidence>
<keyword evidence="3" id="KW-0378">Hydrolase</keyword>
<dbReference type="InterPro" id="IPR029052">
    <property type="entry name" value="Metallo-depent_PP-like"/>
</dbReference>
<proteinExistence type="inferred from homology"/>
<dbReference type="GO" id="GO:0000166">
    <property type="term" value="F:nucleotide binding"/>
    <property type="evidence" value="ECO:0007669"/>
    <property type="project" value="UniProtKB-KW"/>
</dbReference>
<evidence type="ECO:0000313" key="7">
    <source>
        <dbReference type="EMBL" id="KAJ7360485.1"/>
    </source>
</evidence>
<dbReference type="GO" id="GO:0016787">
    <property type="term" value="F:hydrolase activity"/>
    <property type="evidence" value="ECO:0007669"/>
    <property type="project" value="UniProtKB-KW"/>
</dbReference>
<evidence type="ECO:0000259" key="6">
    <source>
        <dbReference type="Pfam" id="PF02872"/>
    </source>
</evidence>
<evidence type="ECO:0000259" key="5">
    <source>
        <dbReference type="Pfam" id="PF00149"/>
    </source>
</evidence>
<feature type="domain" description="Calcineurin-like phosphoesterase" evidence="5">
    <location>
        <begin position="79"/>
        <end position="284"/>
    </location>
</feature>
<comment type="similarity">
    <text evidence="1 3">Belongs to the 5'-nucleotidase family.</text>
</comment>
<feature type="compositionally biased region" description="Basic and acidic residues" evidence="4">
    <location>
        <begin position="54"/>
        <end position="64"/>
    </location>
</feature>
<keyword evidence="3" id="KW-0547">Nucleotide-binding</keyword>
<evidence type="ECO:0000313" key="8">
    <source>
        <dbReference type="Proteomes" id="UP001163046"/>
    </source>
</evidence>
<dbReference type="EMBL" id="MU827309">
    <property type="protein sequence ID" value="KAJ7360485.1"/>
    <property type="molecule type" value="Genomic_DNA"/>
</dbReference>
<protein>
    <submittedName>
        <fullName evidence="7">Uncharacterized protein</fullName>
    </submittedName>
</protein>
<evidence type="ECO:0000256" key="4">
    <source>
        <dbReference type="SAM" id="MobiDB-lite"/>
    </source>
</evidence>
<dbReference type="InterPro" id="IPR004843">
    <property type="entry name" value="Calcineurin-like_PHP"/>
</dbReference>
<dbReference type="PANTHER" id="PTHR11575:SF48">
    <property type="entry name" value="5'-NUCLEOTIDASE"/>
    <property type="match status" value="1"/>
</dbReference>
<feature type="domain" description="5'-Nucleotidase C-terminal" evidence="6">
    <location>
        <begin position="354"/>
        <end position="432"/>
    </location>
</feature>
<reference evidence="7" key="1">
    <citation type="submission" date="2023-01" db="EMBL/GenBank/DDBJ databases">
        <title>Genome assembly of the deep-sea coral Lophelia pertusa.</title>
        <authorList>
            <person name="Herrera S."/>
            <person name="Cordes E."/>
        </authorList>
    </citation>
    <scope>NUCLEOTIDE SEQUENCE</scope>
    <source>
        <strain evidence="7">USNM1676648</strain>
        <tissue evidence="7">Polyp</tissue>
    </source>
</reference>
<dbReference type="PANTHER" id="PTHR11575">
    <property type="entry name" value="5'-NUCLEOTIDASE-RELATED"/>
    <property type="match status" value="1"/>
</dbReference>
<dbReference type="SUPFAM" id="SSF56300">
    <property type="entry name" value="Metallo-dependent phosphatases"/>
    <property type="match status" value="1"/>
</dbReference>
<sequence>MGCGPSKTPSSGGPSGAETSPGNNDASTVQTVQSSKVSEKQLSRDVPQGTTTRDAGETTAEQRDSCAAGTKTASKSTQMTIVHFNDVYNIEAREKEPVGGAARFATKLASFKHLNPLIVFSGDCLNPSTMSSVTGGKQMIPVLNALNVNIAVFGNHDFDFGVDELMEFSAATKCPWLLSNVIDNMTNRQLADGEIKHIIEWDERKIGFIGLVEEEWLVTLATVDREEVTYLDFVKEGTRLSKELREEGAEFVVALTHMRGPNDRRLAEQATGIDLILGGHDHDYFAQKIDDVHVIKSGTDFREFSCITVNFNKDNSFRIDVQRIEITSDIPEDPEVKSTVDKYVGMMDDMMEEVIGEVEVELDGRFASIRTKETNLGNFVTDIIQNVTEVDCVILNSGTLRSDTIHLPGKFKMKDLSSILPMPDVLVVLELTVQTAIVMAEMLVGWFHF</sequence>
<dbReference type="AlphaFoldDB" id="A0A9W9YS63"/>
<dbReference type="Gene3D" id="3.60.21.10">
    <property type="match status" value="1"/>
</dbReference>
<organism evidence="7 8">
    <name type="scientific">Desmophyllum pertusum</name>
    <dbReference type="NCBI Taxonomy" id="174260"/>
    <lineage>
        <taxon>Eukaryota</taxon>
        <taxon>Metazoa</taxon>
        <taxon>Cnidaria</taxon>
        <taxon>Anthozoa</taxon>
        <taxon>Hexacorallia</taxon>
        <taxon>Scleractinia</taxon>
        <taxon>Caryophylliina</taxon>
        <taxon>Caryophylliidae</taxon>
        <taxon>Desmophyllum</taxon>
    </lineage>
</organism>